<keyword evidence="1" id="KW-0472">Membrane</keyword>
<keyword evidence="3" id="KW-0808">Transferase</keyword>
<feature type="transmembrane region" description="Helical" evidence="1">
    <location>
        <begin position="153"/>
        <end position="171"/>
    </location>
</feature>
<keyword evidence="1" id="KW-1133">Transmembrane helix</keyword>
<proteinExistence type="predicted"/>
<sequence length="389" mass="38590">MIWVVAGAIGAGLVGWRWGLRGLIAAVAAVWLAGLVWLGLRGAPGPEGLARFAWWTVAGAALLLGLGYAALLRLLRGRAGGTVEARPGTTTAAPRAGVAVAPSPPLPLASAAATPPDDPHGPLTDPELDRYARHIVLRELGGAGQRRLRAARVLVVGAGGLGAPVLLYLAAAGVGRITVADDDDVGVSNLQRQVIFTTDDIGAPKAEAAAAALTRLNPHVAVTPLLRRVNADDSALVAGHDLVLDGTDSFASRQAVNAACVAAGVPLIAGAIAQWEGQVALYDPARGGPCLACLFPEAPAPGLAPSCAEAGVVGALPGVVGSLMALEAVKLIAGIGVAGGPGAASGAGLRGQMVLFDGLWGDTRRLGIAARPGCPVCGGRGAAATGASA</sequence>
<dbReference type="GO" id="GO:0016779">
    <property type="term" value="F:nucleotidyltransferase activity"/>
    <property type="evidence" value="ECO:0007669"/>
    <property type="project" value="UniProtKB-KW"/>
</dbReference>
<dbReference type="RefSeq" id="WP_394319133.1">
    <property type="nucleotide sequence ID" value="NZ_JBHMQU010000023.1"/>
</dbReference>
<keyword evidence="3" id="KW-0548">Nucleotidyltransferase</keyword>
<feature type="transmembrane region" description="Helical" evidence="1">
    <location>
        <begin position="20"/>
        <end position="40"/>
    </location>
</feature>
<dbReference type="InterPro" id="IPR000594">
    <property type="entry name" value="ThiF_NAD_FAD-bd"/>
</dbReference>
<dbReference type="Gene3D" id="3.40.50.720">
    <property type="entry name" value="NAD(P)-binding Rossmann-like Domain"/>
    <property type="match status" value="1"/>
</dbReference>
<dbReference type="CDD" id="cd00757">
    <property type="entry name" value="ThiF_MoeB_HesA_family"/>
    <property type="match status" value="1"/>
</dbReference>
<dbReference type="Pfam" id="PF00899">
    <property type="entry name" value="ThiF"/>
    <property type="match status" value="1"/>
</dbReference>
<dbReference type="PANTHER" id="PTHR10953">
    <property type="entry name" value="UBIQUITIN-ACTIVATING ENZYME E1"/>
    <property type="match status" value="1"/>
</dbReference>
<keyword evidence="1" id="KW-0812">Transmembrane</keyword>
<keyword evidence="4" id="KW-1185">Reference proteome</keyword>
<organism evidence="3 4">
    <name type="scientific">Paracoccus panacisoli</name>
    <dbReference type="NCBI Taxonomy" id="1510163"/>
    <lineage>
        <taxon>Bacteria</taxon>
        <taxon>Pseudomonadati</taxon>
        <taxon>Pseudomonadota</taxon>
        <taxon>Alphaproteobacteria</taxon>
        <taxon>Rhodobacterales</taxon>
        <taxon>Paracoccaceae</taxon>
        <taxon>Paracoccus</taxon>
    </lineage>
</organism>
<dbReference type="EMBL" id="JBHMQU010000023">
    <property type="protein sequence ID" value="MFC0811726.1"/>
    <property type="molecule type" value="Genomic_DNA"/>
</dbReference>
<evidence type="ECO:0000259" key="2">
    <source>
        <dbReference type="Pfam" id="PF00899"/>
    </source>
</evidence>
<dbReference type="Proteomes" id="UP001589920">
    <property type="component" value="Unassembled WGS sequence"/>
</dbReference>
<dbReference type="SUPFAM" id="SSF69572">
    <property type="entry name" value="Activating enzymes of the ubiquitin-like proteins"/>
    <property type="match status" value="1"/>
</dbReference>
<reference evidence="3 4" key="1">
    <citation type="submission" date="2024-09" db="EMBL/GenBank/DDBJ databases">
        <authorList>
            <person name="Sun Q."/>
            <person name="Mori K."/>
        </authorList>
    </citation>
    <scope>NUCLEOTIDE SEQUENCE [LARGE SCALE GENOMIC DNA]</scope>
    <source>
        <strain evidence="3 4">KCTC 42086</strain>
    </source>
</reference>
<gene>
    <name evidence="3" type="ORF">ACFHYO_06310</name>
</gene>
<evidence type="ECO:0000313" key="4">
    <source>
        <dbReference type="Proteomes" id="UP001589920"/>
    </source>
</evidence>
<name>A0ABV6T394_9RHOB</name>
<dbReference type="InterPro" id="IPR035985">
    <property type="entry name" value="Ubiquitin-activating_enz"/>
</dbReference>
<comment type="caution">
    <text evidence="3">The sequence shown here is derived from an EMBL/GenBank/DDBJ whole genome shotgun (WGS) entry which is preliminary data.</text>
</comment>
<evidence type="ECO:0000256" key="1">
    <source>
        <dbReference type="SAM" id="Phobius"/>
    </source>
</evidence>
<protein>
    <submittedName>
        <fullName evidence="3">ThiF family adenylyltransferase</fullName>
    </submittedName>
</protein>
<dbReference type="PANTHER" id="PTHR10953:SF102">
    <property type="entry name" value="ADENYLYLTRANSFERASE AND SULFURTRANSFERASE MOCS3"/>
    <property type="match status" value="1"/>
</dbReference>
<feature type="transmembrane region" description="Helical" evidence="1">
    <location>
        <begin position="52"/>
        <end position="71"/>
    </location>
</feature>
<feature type="domain" description="THIF-type NAD/FAD binding fold" evidence="2">
    <location>
        <begin position="131"/>
        <end position="375"/>
    </location>
</feature>
<dbReference type="InterPro" id="IPR045886">
    <property type="entry name" value="ThiF/MoeB/HesA"/>
</dbReference>
<dbReference type="NCBIfam" id="NF004281">
    <property type="entry name" value="PRK05690.1"/>
    <property type="match status" value="1"/>
</dbReference>
<accession>A0ABV6T394</accession>
<evidence type="ECO:0000313" key="3">
    <source>
        <dbReference type="EMBL" id="MFC0811726.1"/>
    </source>
</evidence>